<dbReference type="NCBIfam" id="TIGR01643">
    <property type="entry name" value="YD_repeat_2x"/>
    <property type="match status" value="1"/>
</dbReference>
<dbReference type="InterPro" id="IPR006530">
    <property type="entry name" value="YD"/>
</dbReference>
<feature type="compositionally biased region" description="Polar residues" evidence="1">
    <location>
        <begin position="562"/>
        <end position="573"/>
    </location>
</feature>
<evidence type="ECO:0000313" key="3">
    <source>
        <dbReference type="Proteomes" id="UP001204621"/>
    </source>
</evidence>
<reference evidence="2 3" key="1">
    <citation type="submission" date="2022-08" db="EMBL/GenBank/DDBJ databases">
        <title>Reclassification of Massilia species as members of the genera Telluria, Duganella, Pseudoduganella, Mokoshia gen. nov. and Zemynaea gen. nov. using orthogonal and non-orthogonal genome-based approaches.</title>
        <authorList>
            <person name="Bowman J.P."/>
        </authorList>
    </citation>
    <scope>NUCLEOTIDE SEQUENCE [LARGE SCALE GENOMIC DNA]</scope>
    <source>
        <strain evidence="2 3">JCM 31606</strain>
    </source>
</reference>
<evidence type="ECO:0008006" key="4">
    <source>
        <dbReference type="Google" id="ProtNLM"/>
    </source>
</evidence>
<dbReference type="Proteomes" id="UP001204621">
    <property type="component" value="Unassembled WGS sequence"/>
</dbReference>
<feature type="region of interest" description="Disordered" evidence="1">
    <location>
        <begin position="549"/>
        <end position="576"/>
    </location>
</feature>
<keyword evidence="3" id="KW-1185">Reference proteome</keyword>
<dbReference type="EMBL" id="JANUGU010000010">
    <property type="protein sequence ID" value="MCS0660789.1"/>
    <property type="molecule type" value="Genomic_DNA"/>
</dbReference>
<dbReference type="Gene3D" id="2.180.10.10">
    <property type="entry name" value="RHS repeat-associated core"/>
    <property type="match status" value="2"/>
</dbReference>
<gene>
    <name evidence="2" type="ORF">NX778_22205</name>
</gene>
<accession>A0ABT2D3G1</accession>
<organism evidence="2 3">
    <name type="scientific">Massilia terrae</name>
    <dbReference type="NCBI Taxonomy" id="1811224"/>
    <lineage>
        <taxon>Bacteria</taxon>
        <taxon>Pseudomonadati</taxon>
        <taxon>Pseudomonadota</taxon>
        <taxon>Betaproteobacteria</taxon>
        <taxon>Burkholderiales</taxon>
        <taxon>Oxalobacteraceae</taxon>
        <taxon>Telluria group</taxon>
        <taxon>Massilia</taxon>
    </lineage>
</organism>
<sequence length="1329" mass="143282">MKKKIAKPSKATISKLNGRANYAKWMAMACLLTFADKSLAQSDTTSFLELSSRIKAPNAVAKIGADLFGDQSNLYNGSLQFVQIDVDLPGNNSLKVMAGRRLLAGVDNRGSRAFGFWDLEIPHLHGMFSYKLGWQSPYSTGARCSNFGPPPSVSGTNNIGAWDPEEYWQGNFMYIPGVGDQLLLQRSQNNTVAPGAVASYPVVTAKSWSLSCLSTLANDSTQGEGFLAVAPDGTQYRFDQIVSFPALGLRKSQTSGLSAPTGGATSQSSTVGSGPAPGGEPSVPNVSGSILLQRKEVWLLPTKITDRFGNYVTYTYDTTNPGNLLSITASDGRQLTFTYNSAVTGSAAAIASVSDGTRSWTYNYHNTGFVSLDSVVLPDSSSWSFANTDTLIGDVLTSGGPSCEGYNFSSGPKTGSMVHPSGAVGTFTVTPTLHGRSNVLKQCNMTADGYQVPVTPKYFFSNSLTQKLITGPGLPSMSWSYAYSDATQDASWSDCTTCKSTKSVNVTDPAGNVTVYTYGNRYGESEGLLQQVDVGWNGSSALQTKSNQYRAAGSGPYPDTAGYSNVSSAGDSDQLQRHRPLEKTTFTQQGTNFTWQVNAWDTTISLPRPVNVTRSSTLGYSRTESIAYSDNLAKYVLSQTASVSVPALSVTMVSNTYDPSTATLKSVSHFGHLDQTFAYNADGTLYTKQDGNNYVTTYTNYKRGIPQNISYPNGTAESAVVNNIGLITSFTNAAGSVFGYGYDALGRLTSITYPSADTVAWSPTTVTFSKASTAYNDLAAGHWQQEIVTGTGHTVYHYDGFWRPVYTDRWDANNSAGTRRIVKYQYDFNGNTTFESYPQRSAASTTTGVASTFDALSRPLTVSSDSELGTLTSSYSYNSGFQSSHTDNRSHHTAYGYQAFDQPVTDAITSIQSEENVNVNISRDVFGKALSITRTDGTKTETKNYVYDGYQRLCKTIEPETKATIQDYDGANNVQWRAPGQNLLSTTSCDTSSVPAASKITYGYNAVNQLTSTTYGDNSPSISINYTGDGLPYTVSSNGAVWTYTYNKRRLNERESLVYGSATYNIDRQYDANGSVSQLTYPVDGLKVTYAPNALGEPTQVGTYATGITRYPNGAVATFTYGNGIAHSTTQNARGLPGLVTDTNVIKDQYTYDENANVSGISDQLQSLSTRTMLYDGLDRLKTVSAPSMWGTASYTYDGLDNLTSTTITTGSSARTLNHNFDPTTNLLSSTTNGPAAFNFAYQYDARGNITTRGAQSYTFDLGNRMSAAPGRATYTYDGWGRRSTVVGTDGQTRVQVYSRVGQLLYTTAGTASPTKFIYLDNHVIAEVK</sequence>
<feature type="region of interest" description="Disordered" evidence="1">
    <location>
        <begin position="253"/>
        <end position="286"/>
    </location>
</feature>
<proteinExistence type="predicted"/>
<evidence type="ECO:0000256" key="1">
    <source>
        <dbReference type="SAM" id="MobiDB-lite"/>
    </source>
</evidence>
<dbReference type="Pfam" id="PF05593">
    <property type="entry name" value="RHS_repeat"/>
    <property type="match status" value="1"/>
</dbReference>
<dbReference type="RefSeq" id="WP_258813987.1">
    <property type="nucleotide sequence ID" value="NZ_JANUGU010000010.1"/>
</dbReference>
<feature type="compositionally biased region" description="Polar residues" evidence="1">
    <location>
        <begin position="253"/>
        <end position="272"/>
    </location>
</feature>
<dbReference type="InterPro" id="IPR031325">
    <property type="entry name" value="RHS_repeat"/>
</dbReference>
<evidence type="ECO:0000313" key="2">
    <source>
        <dbReference type="EMBL" id="MCS0660789.1"/>
    </source>
</evidence>
<protein>
    <recommendedName>
        <fullName evidence="4">RHS repeat protein</fullName>
    </recommendedName>
</protein>
<comment type="caution">
    <text evidence="2">The sequence shown here is derived from an EMBL/GenBank/DDBJ whole genome shotgun (WGS) entry which is preliminary data.</text>
</comment>
<name>A0ABT2D3G1_9BURK</name>